<dbReference type="SMART" id="SM00858">
    <property type="entry name" value="SAF"/>
    <property type="match status" value="1"/>
</dbReference>
<comment type="similarity">
    <text evidence="4">Belongs to the FlgA family.</text>
</comment>
<dbReference type="InterPro" id="IPR017585">
    <property type="entry name" value="SAF_FlgA"/>
</dbReference>
<dbReference type="RefSeq" id="WP_127750711.1">
    <property type="nucleotide sequence ID" value="NZ_CP033219.1"/>
</dbReference>
<comment type="subcellular location">
    <subcellularLocation>
        <location evidence="1 4">Periplasm</location>
    </subcellularLocation>
</comment>
<dbReference type="KEGG" id="sedi:EBB79_21010"/>
<dbReference type="PANTHER" id="PTHR36307">
    <property type="entry name" value="FLAGELLA BASAL BODY P-RING FORMATION PROTEIN FLGA"/>
    <property type="match status" value="1"/>
</dbReference>
<dbReference type="EMBL" id="CP033219">
    <property type="protein sequence ID" value="AZV80125.1"/>
    <property type="molecule type" value="Genomic_DNA"/>
</dbReference>
<dbReference type="GO" id="GO:0044780">
    <property type="term" value="P:bacterial-type flagellum assembly"/>
    <property type="evidence" value="ECO:0007669"/>
    <property type="project" value="InterPro"/>
</dbReference>
<evidence type="ECO:0000256" key="4">
    <source>
        <dbReference type="RuleBase" id="RU362063"/>
    </source>
</evidence>
<evidence type="ECO:0000256" key="1">
    <source>
        <dbReference type="ARBA" id="ARBA00004418"/>
    </source>
</evidence>
<name>A0A3T0N823_9RHOB</name>
<keyword evidence="2 4" id="KW-0732">Signal</keyword>
<dbReference type="SUPFAM" id="SSF51269">
    <property type="entry name" value="AFP III-like domain"/>
    <property type="match status" value="1"/>
</dbReference>
<sequence length="138" mass="14828">MKLVLTFLMVLMAQSGWADTLVPVRTIRAKQVITAEDLAYKSVDIAGTFSDPAEVIGQEARVSLYAGRPIRPGDIGPPAIIERNDLIMLKFSRGGLVISTEGRSLGRGSEGEIIRAMNLASRTTISGRISADGSIEVR</sequence>
<accession>A0A3T0N823</accession>
<organism evidence="6 7">
    <name type="scientific">Parasedimentitalea marina</name>
    <dbReference type="NCBI Taxonomy" id="2483033"/>
    <lineage>
        <taxon>Bacteria</taxon>
        <taxon>Pseudomonadati</taxon>
        <taxon>Pseudomonadota</taxon>
        <taxon>Alphaproteobacteria</taxon>
        <taxon>Rhodobacterales</taxon>
        <taxon>Paracoccaceae</taxon>
        <taxon>Parasedimentitalea</taxon>
    </lineage>
</organism>
<feature type="signal peptide" evidence="4">
    <location>
        <begin position="1"/>
        <end position="18"/>
    </location>
</feature>
<dbReference type="Proteomes" id="UP000283063">
    <property type="component" value="Chromosome"/>
</dbReference>
<keyword evidence="4" id="KW-1005">Bacterial flagellum biogenesis</keyword>
<proteinExistence type="inferred from homology"/>
<evidence type="ECO:0000256" key="3">
    <source>
        <dbReference type="ARBA" id="ARBA00022764"/>
    </source>
</evidence>
<feature type="domain" description="SAF" evidence="5">
    <location>
        <begin position="18"/>
        <end position="76"/>
    </location>
</feature>
<dbReference type="NCBIfam" id="TIGR03170">
    <property type="entry name" value="flgA_cterm"/>
    <property type="match status" value="1"/>
</dbReference>
<keyword evidence="6" id="KW-0282">Flagellum</keyword>
<reference evidence="6 7" key="1">
    <citation type="submission" date="2018-10" db="EMBL/GenBank/DDBJ databases">
        <title>Parasedimentitalea marina sp. nov., a psychrophilic bacterium isolated from deep seawater of the New Britain Trench.</title>
        <authorList>
            <person name="Cao J."/>
        </authorList>
    </citation>
    <scope>NUCLEOTIDE SEQUENCE [LARGE SCALE GENOMIC DNA]</scope>
    <source>
        <strain evidence="6 7">W43</strain>
    </source>
</reference>
<dbReference type="CDD" id="cd11614">
    <property type="entry name" value="SAF_CpaB_FlgA_like"/>
    <property type="match status" value="1"/>
</dbReference>
<dbReference type="Pfam" id="PF13144">
    <property type="entry name" value="ChapFlgA"/>
    <property type="match status" value="1"/>
</dbReference>
<keyword evidence="6" id="KW-0966">Cell projection</keyword>
<dbReference type="Gene3D" id="3.90.1210.10">
    <property type="entry name" value="Antifreeze-like/N-acetylneuraminic acid synthase C-terminal domain"/>
    <property type="match status" value="1"/>
</dbReference>
<evidence type="ECO:0000259" key="5">
    <source>
        <dbReference type="SMART" id="SM00858"/>
    </source>
</evidence>
<gene>
    <name evidence="6" type="primary">flgA</name>
    <name evidence="6" type="ORF">EBB79_21010</name>
</gene>
<dbReference type="InterPro" id="IPR039246">
    <property type="entry name" value="Flagellar_FlgA"/>
</dbReference>
<feature type="chain" id="PRO_5018811608" description="Flagella basal body P-ring formation protein FlgA" evidence="4">
    <location>
        <begin position="19"/>
        <end position="138"/>
    </location>
</feature>
<keyword evidence="3 4" id="KW-0574">Periplasm</keyword>
<dbReference type="OrthoDB" id="7619725at2"/>
<protein>
    <recommendedName>
        <fullName evidence="4">Flagella basal body P-ring formation protein FlgA</fullName>
    </recommendedName>
</protein>
<dbReference type="Gene3D" id="2.30.30.760">
    <property type="match status" value="1"/>
</dbReference>
<comment type="function">
    <text evidence="4">Involved in the assembly process of the P-ring formation. It may associate with FlgF on the rod constituting a structure essential for the P-ring assembly or may act as a modulator protein for the P-ring assembly.</text>
</comment>
<evidence type="ECO:0000256" key="2">
    <source>
        <dbReference type="ARBA" id="ARBA00022729"/>
    </source>
</evidence>
<evidence type="ECO:0000313" key="7">
    <source>
        <dbReference type="Proteomes" id="UP000283063"/>
    </source>
</evidence>
<dbReference type="InterPro" id="IPR036732">
    <property type="entry name" value="AFP_Neu5c_C_sf"/>
</dbReference>
<evidence type="ECO:0000313" key="6">
    <source>
        <dbReference type="EMBL" id="AZV80125.1"/>
    </source>
</evidence>
<keyword evidence="6" id="KW-0969">Cilium</keyword>
<dbReference type="GO" id="GO:0042597">
    <property type="term" value="C:periplasmic space"/>
    <property type="evidence" value="ECO:0007669"/>
    <property type="project" value="UniProtKB-SubCell"/>
</dbReference>
<dbReference type="PANTHER" id="PTHR36307:SF1">
    <property type="entry name" value="FLAGELLA BASAL BODY P-RING FORMATION PROTEIN FLGA"/>
    <property type="match status" value="1"/>
</dbReference>
<dbReference type="AlphaFoldDB" id="A0A3T0N823"/>
<keyword evidence="7" id="KW-1185">Reference proteome</keyword>
<dbReference type="InterPro" id="IPR013974">
    <property type="entry name" value="SAF"/>
</dbReference>